<sequence length="82" mass="9179">MTEINELFIDTATTFRLGQEAAASVLFAKCIDQLALALQQPKIAPQLMAIMPQLLNAQEQRNWFGLADTLEYEILPLLMPTT</sequence>
<accession>A0ABT2FL97</accession>
<evidence type="ECO:0000313" key="2">
    <source>
        <dbReference type="Proteomes" id="UP001201549"/>
    </source>
</evidence>
<keyword evidence="2" id="KW-1185">Reference proteome</keyword>
<proteinExistence type="predicted"/>
<evidence type="ECO:0000313" key="1">
    <source>
        <dbReference type="EMBL" id="MCS4556425.1"/>
    </source>
</evidence>
<organism evidence="1 2">
    <name type="scientific">Shewanella electrica</name>
    <dbReference type="NCBI Taxonomy" id="515560"/>
    <lineage>
        <taxon>Bacteria</taxon>
        <taxon>Pseudomonadati</taxon>
        <taxon>Pseudomonadota</taxon>
        <taxon>Gammaproteobacteria</taxon>
        <taxon>Alteromonadales</taxon>
        <taxon>Shewanellaceae</taxon>
        <taxon>Shewanella</taxon>
    </lineage>
</organism>
<dbReference type="RefSeq" id="WP_238895820.1">
    <property type="nucleotide sequence ID" value="NZ_JAKOGG010000004.1"/>
</dbReference>
<protein>
    <submittedName>
        <fullName evidence="1">Uncharacterized protein</fullName>
    </submittedName>
</protein>
<name>A0ABT2FL97_9GAMM</name>
<dbReference type="Proteomes" id="UP001201549">
    <property type="component" value="Unassembled WGS sequence"/>
</dbReference>
<reference evidence="2" key="1">
    <citation type="submission" date="2023-07" db="EMBL/GenBank/DDBJ databases">
        <title>Shewanella mangrovi sp. nov., an acetaldehyde- degrading bacterium isolated from mangrove sediment.</title>
        <authorList>
            <person name="Liu Y."/>
        </authorList>
    </citation>
    <scope>NUCLEOTIDE SEQUENCE [LARGE SCALE GENOMIC DNA]</scope>
    <source>
        <strain evidence="2">C32</strain>
    </source>
</reference>
<gene>
    <name evidence="1" type="ORF">L9G74_08245</name>
</gene>
<dbReference type="EMBL" id="JAKOGG010000004">
    <property type="protein sequence ID" value="MCS4556425.1"/>
    <property type="molecule type" value="Genomic_DNA"/>
</dbReference>
<comment type="caution">
    <text evidence="1">The sequence shown here is derived from an EMBL/GenBank/DDBJ whole genome shotgun (WGS) entry which is preliminary data.</text>
</comment>